<comment type="caution">
    <text evidence="2">The sequence shown here is derived from an EMBL/GenBank/DDBJ whole genome shotgun (WGS) entry which is preliminary data.</text>
</comment>
<sequence>MTEPQSSTPPVTLRAGLLLFPRLTQLDLTGPYEVLARVPGARVDLLWKTLEPVAADTGLRLLPTTTFDDCPELDLLLVPGGAGVNDLMTDAETLAFLSRTAARTRWLAGVCTGSLVLGAAGLLRGRRAGSHWSSRHFLAAFGATPVEERVVVDGHVFTGGGVTAGIDVVLRIVAELCGETTAKAVQLSIEYDPEPPFDAGTPSAAGPEITGFVRARSAPMLEARARAVDVASRALAEGEGTRACEAPRSGHLRA</sequence>
<dbReference type="InterPro" id="IPR029062">
    <property type="entry name" value="Class_I_gatase-like"/>
</dbReference>
<dbReference type="Proteomes" id="UP000584642">
    <property type="component" value="Unassembled WGS sequence"/>
</dbReference>
<dbReference type="SUPFAM" id="SSF52317">
    <property type="entry name" value="Class I glutamine amidotransferase-like"/>
    <property type="match status" value="1"/>
</dbReference>
<evidence type="ECO:0000313" key="3">
    <source>
        <dbReference type="Proteomes" id="UP000584642"/>
    </source>
</evidence>
<dbReference type="CDD" id="cd03139">
    <property type="entry name" value="GATase1_PfpI_2"/>
    <property type="match status" value="1"/>
</dbReference>
<proteinExistence type="predicted"/>
<dbReference type="EMBL" id="JABFDB010000057">
    <property type="protein sequence ID" value="NYZ25136.1"/>
    <property type="molecule type" value="Genomic_DNA"/>
</dbReference>
<feature type="domain" description="DJ-1/PfpI" evidence="1">
    <location>
        <begin position="15"/>
        <end position="174"/>
    </location>
</feature>
<evidence type="ECO:0000313" key="2">
    <source>
        <dbReference type="EMBL" id="NYZ25136.1"/>
    </source>
</evidence>
<accession>A0ABX2TL89</accession>
<dbReference type="RefSeq" id="WP_180286910.1">
    <property type="nucleotide sequence ID" value="NZ_JABFDB010000057.1"/>
</dbReference>
<keyword evidence="3" id="KW-1185">Reference proteome</keyword>
<organism evidence="2 3">
    <name type="scientific">Azospirillum oleiclasticum</name>
    <dbReference type="NCBI Taxonomy" id="2735135"/>
    <lineage>
        <taxon>Bacteria</taxon>
        <taxon>Pseudomonadati</taxon>
        <taxon>Pseudomonadota</taxon>
        <taxon>Alphaproteobacteria</taxon>
        <taxon>Rhodospirillales</taxon>
        <taxon>Azospirillaceae</taxon>
        <taxon>Azospirillum</taxon>
    </lineage>
</organism>
<name>A0ABX2TL89_9PROT</name>
<dbReference type="Gene3D" id="3.40.50.880">
    <property type="match status" value="1"/>
</dbReference>
<gene>
    <name evidence="2" type="ORF">HND93_36010</name>
</gene>
<reference evidence="2 3" key="1">
    <citation type="submission" date="2020-05" db="EMBL/GenBank/DDBJ databases">
        <title>Azospirillum oleiclasticum sp. nov, a nitrogen-fixing and heavy crude oil-emulsifying bacterium isolated from the crude oil of Yumen Oilfield.</title>
        <authorList>
            <person name="Wu D."/>
            <person name="Cai M."/>
            <person name="Zhang X."/>
        </authorList>
    </citation>
    <scope>NUCLEOTIDE SEQUENCE [LARGE SCALE GENOMIC DNA]</scope>
    <source>
        <strain evidence="2 3">ROY-1-1-2</strain>
    </source>
</reference>
<dbReference type="InterPro" id="IPR052158">
    <property type="entry name" value="INH-QAR"/>
</dbReference>
<evidence type="ECO:0000259" key="1">
    <source>
        <dbReference type="Pfam" id="PF01965"/>
    </source>
</evidence>
<dbReference type="Pfam" id="PF01965">
    <property type="entry name" value="DJ-1_PfpI"/>
    <property type="match status" value="1"/>
</dbReference>
<protein>
    <submittedName>
        <fullName evidence="2">DJ-1/PfpI family protein</fullName>
    </submittedName>
</protein>
<dbReference type="PANTHER" id="PTHR43130:SF2">
    <property type="entry name" value="DJ-1_PFPI DOMAIN-CONTAINING PROTEIN"/>
    <property type="match status" value="1"/>
</dbReference>
<dbReference type="PANTHER" id="PTHR43130">
    <property type="entry name" value="ARAC-FAMILY TRANSCRIPTIONAL REGULATOR"/>
    <property type="match status" value="1"/>
</dbReference>
<dbReference type="InterPro" id="IPR002818">
    <property type="entry name" value="DJ-1/PfpI"/>
</dbReference>